<dbReference type="EMBL" id="AEHJ01000016">
    <property type="protein sequence ID" value="EFO77990.1"/>
    <property type="molecule type" value="Genomic_DNA"/>
</dbReference>
<feature type="transmembrane region" description="Helical" evidence="2">
    <location>
        <begin position="233"/>
        <end position="260"/>
    </location>
</feature>
<dbReference type="Proteomes" id="UP000003457">
    <property type="component" value="Unassembled WGS sequence"/>
</dbReference>
<gene>
    <name evidence="3" type="ORF">HMPREF9003_1855</name>
</gene>
<reference evidence="3 4" key="1">
    <citation type="submission" date="2010-10" db="EMBL/GenBank/DDBJ databases">
        <authorList>
            <person name="Durkin A.S."/>
            <person name="Madupu R."/>
            <person name="Torralba M."/>
            <person name="Gillis M."/>
            <person name="Methe B."/>
            <person name="Sutton G."/>
            <person name="Nelson K.E."/>
        </authorList>
    </citation>
    <scope>NUCLEOTIDE SEQUENCE [LARGE SCALE GENOMIC DNA]</scope>
    <source>
        <strain evidence="3 4">JCVIHMP022</strain>
    </source>
</reference>
<protein>
    <submittedName>
        <fullName evidence="3">Uncharacterized protein</fullName>
    </submittedName>
</protein>
<feature type="compositionally biased region" description="Basic and acidic residues" evidence="1">
    <location>
        <begin position="368"/>
        <end position="377"/>
    </location>
</feature>
<name>A0AB72Z1E2_9BIFI</name>
<feature type="transmembrane region" description="Helical" evidence="2">
    <location>
        <begin position="75"/>
        <end position="95"/>
    </location>
</feature>
<feature type="transmembrane region" description="Helical" evidence="2">
    <location>
        <begin position="272"/>
        <end position="295"/>
    </location>
</feature>
<feature type="transmembrane region" description="Helical" evidence="2">
    <location>
        <begin position="205"/>
        <end position="227"/>
    </location>
</feature>
<feature type="transmembrane region" description="Helical" evidence="2">
    <location>
        <begin position="136"/>
        <end position="156"/>
    </location>
</feature>
<proteinExistence type="predicted"/>
<evidence type="ECO:0000256" key="1">
    <source>
        <dbReference type="SAM" id="MobiDB-lite"/>
    </source>
</evidence>
<keyword evidence="2" id="KW-1133">Transmembrane helix</keyword>
<keyword evidence="2" id="KW-0472">Membrane</keyword>
<keyword evidence="2" id="KW-0812">Transmembrane</keyword>
<evidence type="ECO:0000313" key="3">
    <source>
        <dbReference type="EMBL" id="EFO77990.1"/>
    </source>
</evidence>
<feature type="transmembrane region" description="Helical" evidence="2">
    <location>
        <begin position="301"/>
        <end position="320"/>
    </location>
</feature>
<feature type="transmembrane region" description="Helical" evidence="2">
    <location>
        <begin position="26"/>
        <end position="47"/>
    </location>
</feature>
<evidence type="ECO:0000256" key="2">
    <source>
        <dbReference type="SAM" id="Phobius"/>
    </source>
</evidence>
<sequence>MKGRNVLIRGMEDMEKKLLAMDVSRIIPWITPLFALTTSIMPLAGILDWKWEIIKQSFAQGWMDIANLVPCNFDLLTWLLALLAFQGTIVIAIAMDGKDRIKGTIRHLSTASVGTSILISALIGIFFPYLMGRYGFVVGLTSVLFIYVWSYVLAVASRIIGEKGRREIAEEELKSEKNDLEKRLSVGHGEKSDDEKGWRRILDRYGFVLWILIPSLISNFELFWILFASRCVVLLFLCALLFSLLDIVVLVPILFDYVVHNELHFGIRVAEYVLWILVLLQFIFLPLILSLSSMWRKLPTWSQTLLGLIALVCFIFLFFLPGLCRWEKCRCLGNGFDYYRRDYFRKRIDQIDKTLESTPTTQASNSEQEDHRNERDRKADISALDVNQSLNERLAALECQTAALLEATERMESSISRTRREDPVRRLFRWLGSIGRSSNI</sequence>
<accession>A0AB72Z1E2</accession>
<organism evidence="3 4">
    <name type="scientific">Bifidobacterium dentium JCVIHMP022</name>
    <dbReference type="NCBI Taxonomy" id="553191"/>
    <lineage>
        <taxon>Bacteria</taxon>
        <taxon>Bacillati</taxon>
        <taxon>Actinomycetota</taxon>
        <taxon>Actinomycetes</taxon>
        <taxon>Bifidobacteriales</taxon>
        <taxon>Bifidobacteriaceae</taxon>
        <taxon>Bifidobacterium</taxon>
    </lineage>
</organism>
<evidence type="ECO:0000313" key="4">
    <source>
        <dbReference type="Proteomes" id="UP000003457"/>
    </source>
</evidence>
<dbReference type="AlphaFoldDB" id="A0AB72Z1E2"/>
<feature type="region of interest" description="Disordered" evidence="1">
    <location>
        <begin position="356"/>
        <end position="377"/>
    </location>
</feature>
<feature type="compositionally biased region" description="Polar residues" evidence="1">
    <location>
        <begin position="356"/>
        <end position="366"/>
    </location>
</feature>
<comment type="caution">
    <text evidence="3">The sequence shown here is derived from an EMBL/GenBank/DDBJ whole genome shotgun (WGS) entry which is preliminary data.</text>
</comment>
<feature type="transmembrane region" description="Helical" evidence="2">
    <location>
        <begin position="107"/>
        <end position="130"/>
    </location>
</feature>